<dbReference type="InterPro" id="IPR000648">
    <property type="entry name" value="Oxysterol-bd"/>
</dbReference>
<evidence type="ECO:0000256" key="3">
    <source>
        <dbReference type="ARBA" id="ARBA00023055"/>
    </source>
</evidence>
<evidence type="ECO:0000256" key="4">
    <source>
        <dbReference type="ARBA" id="ARBA00023121"/>
    </source>
</evidence>
<feature type="region of interest" description="Disordered" evidence="5">
    <location>
        <begin position="284"/>
        <end position="316"/>
    </location>
</feature>
<dbReference type="Pfam" id="PF15409">
    <property type="entry name" value="PH_8"/>
    <property type="match status" value="1"/>
</dbReference>
<dbReference type="GO" id="GO:0120009">
    <property type="term" value="P:intermembrane lipid transfer"/>
    <property type="evidence" value="ECO:0007669"/>
    <property type="project" value="UniProtKB-ARBA"/>
</dbReference>
<dbReference type="GO" id="GO:0006897">
    <property type="term" value="P:endocytosis"/>
    <property type="evidence" value="ECO:0007669"/>
    <property type="project" value="TreeGrafter"/>
</dbReference>
<dbReference type="InterPro" id="IPR001849">
    <property type="entry name" value="PH_domain"/>
</dbReference>
<feature type="domain" description="PH" evidence="6">
    <location>
        <begin position="33"/>
        <end position="125"/>
    </location>
</feature>
<name>A0A4R0RGJ4_9APHY</name>
<dbReference type="GO" id="GO:0005829">
    <property type="term" value="C:cytosol"/>
    <property type="evidence" value="ECO:0007669"/>
    <property type="project" value="TreeGrafter"/>
</dbReference>
<dbReference type="InterPro" id="IPR041680">
    <property type="entry name" value="PH_8"/>
</dbReference>
<dbReference type="GO" id="GO:0032934">
    <property type="term" value="F:sterol binding"/>
    <property type="evidence" value="ECO:0007669"/>
    <property type="project" value="TreeGrafter"/>
</dbReference>
<evidence type="ECO:0000256" key="5">
    <source>
        <dbReference type="SAM" id="MobiDB-lite"/>
    </source>
</evidence>
<feature type="compositionally biased region" description="Basic and acidic residues" evidence="5">
    <location>
        <begin position="187"/>
        <end position="199"/>
    </location>
</feature>
<dbReference type="Gene3D" id="2.30.29.30">
    <property type="entry name" value="Pleckstrin-homology domain (PH domain)/Phosphotyrosine-binding domain (PTB)"/>
    <property type="match status" value="1"/>
</dbReference>
<dbReference type="SUPFAM" id="SSF50729">
    <property type="entry name" value="PH domain-like"/>
    <property type="match status" value="1"/>
</dbReference>
<evidence type="ECO:0000259" key="6">
    <source>
        <dbReference type="PROSITE" id="PS50003"/>
    </source>
</evidence>
<organism evidence="7 8">
    <name type="scientific">Steccherinum ochraceum</name>
    <dbReference type="NCBI Taxonomy" id="92696"/>
    <lineage>
        <taxon>Eukaryota</taxon>
        <taxon>Fungi</taxon>
        <taxon>Dikarya</taxon>
        <taxon>Basidiomycota</taxon>
        <taxon>Agaricomycotina</taxon>
        <taxon>Agaricomycetes</taxon>
        <taxon>Polyporales</taxon>
        <taxon>Steccherinaceae</taxon>
        <taxon>Steccherinum</taxon>
    </lineage>
</organism>
<dbReference type="PANTHER" id="PTHR10972:SF203">
    <property type="entry name" value="OXYSTEROL-BINDING PROTEIN HOMOLOG 3"/>
    <property type="match status" value="1"/>
</dbReference>
<evidence type="ECO:0000256" key="1">
    <source>
        <dbReference type="ARBA" id="ARBA00008842"/>
    </source>
</evidence>
<evidence type="ECO:0000313" key="7">
    <source>
        <dbReference type="EMBL" id="TCD67530.1"/>
    </source>
</evidence>
<feature type="compositionally biased region" description="Low complexity" evidence="5">
    <location>
        <begin position="379"/>
        <end position="390"/>
    </location>
</feature>
<dbReference type="AlphaFoldDB" id="A0A4R0RGJ4"/>
<dbReference type="Gene3D" id="2.40.160.120">
    <property type="match status" value="1"/>
</dbReference>
<dbReference type="CDD" id="cd13289">
    <property type="entry name" value="PH_Osh3p_yeast"/>
    <property type="match status" value="1"/>
</dbReference>
<feature type="compositionally biased region" description="Acidic residues" evidence="5">
    <location>
        <begin position="359"/>
        <end position="371"/>
    </location>
</feature>
<accession>A0A4R0RGJ4</accession>
<dbReference type="GO" id="GO:0006887">
    <property type="term" value="P:exocytosis"/>
    <property type="evidence" value="ECO:0007669"/>
    <property type="project" value="TreeGrafter"/>
</dbReference>
<sequence>MHQDRPAAAVLRSTMGPAALGQPMPPRLSADGDIIMQGWVLKKRRKKMQGFARRYFVLHQNGTLAYSFHPNLPIRDHIQLNHAAISSAPGRKDIHIDSNTATFHIKCLSQEDFTKWMSAFRKFIAQDNQVASSRFSHSRSTSRTGHYNRAGALVDEIGQTITELYDALAVVTDEEAKRKSGSTLAKIKADKEKVREHAKEQGAAVLNLFKGKKGSSSHGSHDSTSDEQLPSISRRDSNGSHPPLTPGTPLHRLQTSLDALKYQHAALTNLMPVLHPVDSMFSTARTSPLPATTETDEEEPSSPDPSAPNGGKRLSTFSNLSEGSIWYDAPEFEGAEEFVLETGQLDEASGSKISQAATDELDLEGSDTDTESSDRTETDLTPPTSSSPEPQQAVTHRTQLPSPPAGDEGSLFAVMKKNVGKDLSQVAVPVTFNEPLTMLQRMAEELEYYDLLTRAVESQDPVDRICYVAAFAVSAYASTKHRSGRKGFNPMLAETFEDSRLKFIGEKVSHNPVIMAYHAEGEGWELSATSSGKTKFWGKSLEIIPQGSVHLKIGEDHFVWTRPSSFMRNLMMGTKYLEHSGKLAVENRTSGARCVLDFKEGGYWGPANVVLGTAFSPSGQAQLQLEGKWDEALSIKLDNSHYRLLWKISPFPRNAPEYYGFTSFGITLNEITPDLEGHLPPTDSRLRPDVRALEEGNVDLAEEEKLRVEELQRDRRKRGQNRQPRWFKQVGDEWQYIGGYWEQRAQGWKGVEPLW</sequence>
<dbReference type="InterPro" id="IPR011993">
    <property type="entry name" value="PH-like_dom_sf"/>
</dbReference>
<dbReference type="PANTHER" id="PTHR10972">
    <property type="entry name" value="OXYSTEROL-BINDING PROTEIN-RELATED"/>
    <property type="match status" value="1"/>
</dbReference>
<comment type="caution">
    <text evidence="7">The sequence shown here is derived from an EMBL/GenBank/DDBJ whole genome shotgun (WGS) entry which is preliminary data.</text>
</comment>
<dbReference type="GO" id="GO:0097038">
    <property type="term" value="C:perinuclear endoplasmic reticulum"/>
    <property type="evidence" value="ECO:0007669"/>
    <property type="project" value="TreeGrafter"/>
</dbReference>
<keyword evidence="3" id="KW-0445">Lipid transport</keyword>
<evidence type="ECO:0000313" key="8">
    <source>
        <dbReference type="Proteomes" id="UP000292702"/>
    </source>
</evidence>
<dbReference type="GO" id="GO:0005886">
    <property type="term" value="C:plasma membrane"/>
    <property type="evidence" value="ECO:0007669"/>
    <property type="project" value="TreeGrafter"/>
</dbReference>
<reference evidence="7 8" key="1">
    <citation type="submission" date="2018-11" db="EMBL/GenBank/DDBJ databases">
        <title>Genome assembly of Steccherinum ochraceum LE-BIN_3174, the white-rot fungus of the Steccherinaceae family (The Residual Polyporoid clade, Polyporales, Basidiomycota).</title>
        <authorList>
            <person name="Fedorova T.V."/>
            <person name="Glazunova O.A."/>
            <person name="Landesman E.O."/>
            <person name="Moiseenko K.V."/>
            <person name="Psurtseva N.V."/>
            <person name="Savinova O.S."/>
            <person name="Shakhova N.V."/>
            <person name="Tyazhelova T.V."/>
            <person name="Vasina D.V."/>
        </authorList>
    </citation>
    <scope>NUCLEOTIDE SEQUENCE [LARGE SCALE GENOMIC DNA]</scope>
    <source>
        <strain evidence="7 8">LE-BIN_3174</strain>
    </source>
</reference>
<feature type="region of interest" description="Disordered" evidence="5">
    <location>
        <begin position="349"/>
        <end position="410"/>
    </location>
</feature>
<dbReference type="Gene3D" id="3.30.70.3490">
    <property type="match status" value="1"/>
</dbReference>
<dbReference type="GO" id="GO:0030011">
    <property type="term" value="P:maintenance of cell polarity"/>
    <property type="evidence" value="ECO:0007669"/>
    <property type="project" value="TreeGrafter"/>
</dbReference>
<dbReference type="GO" id="GO:0032541">
    <property type="term" value="C:cortical endoplasmic reticulum"/>
    <property type="evidence" value="ECO:0007669"/>
    <property type="project" value="TreeGrafter"/>
</dbReference>
<dbReference type="OrthoDB" id="1854502at2759"/>
<dbReference type="InterPro" id="IPR037239">
    <property type="entry name" value="OSBP_sf"/>
</dbReference>
<dbReference type="GO" id="GO:0034727">
    <property type="term" value="P:piecemeal microautophagy of the nucleus"/>
    <property type="evidence" value="ECO:0007669"/>
    <property type="project" value="TreeGrafter"/>
</dbReference>
<dbReference type="Proteomes" id="UP000292702">
    <property type="component" value="Unassembled WGS sequence"/>
</dbReference>
<gene>
    <name evidence="7" type="ORF">EIP91_012284</name>
</gene>
<feature type="region of interest" description="Disordered" evidence="5">
    <location>
        <begin position="211"/>
        <end position="251"/>
    </location>
</feature>
<proteinExistence type="inferred from homology"/>
<evidence type="ECO:0000256" key="2">
    <source>
        <dbReference type="ARBA" id="ARBA00022448"/>
    </source>
</evidence>
<dbReference type="SMART" id="SM00233">
    <property type="entry name" value="PH"/>
    <property type="match status" value="1"/>
</dbReference>
<dbReference type="STRING" id="92696.A0A4R0RGJ4"/>
<keyword evidence="4" id="KW-0446">Lipid-binding</keyword>
<dbReference type="EMBL" id="RWJN01000094">
    <property type="protein sequence ID" value="TCD67530.1"/>
    <property type="molecule type" value="Genomic_DNA"/>
</dbReference>
<keyword evidence="8" id="KW-1185">Reference proteome</keyword>
<dbReference type="SUPFAM" id="SSF144000">
    <property type="entry name" value="Oxysterol-binding protein-like"/>
    <property type="match status" value="1"/>
</dbReference>
<dbReference type="Pfam" id="PF01237">
    <property type="entry name" value="Oxysterol_BP"/>
    <property type="match status" value="1"/>
</dbReference>
<dbReference type="FunFam" id="2.40.160.120:FF:000001">
    <property type="entry name" value="Oxysterol-binding protein"/>
    <property type="match status" value="1"/>
</dbReference>
<dbReference type="GO" id="GO:0035621">
    <property type="term" value="P:ER to Golgi ceramide transport"/>
    <property type="evidence" value="ECO:0007669"/>
    <property type="project" value="TreeGrafter"/>
</dbReference>
<dbReference type="PROSITE" id="PS50003">
    <property type="entry name" value="PH_DOMAIN"/>
    <property type="match status" value="1"/>
</dbReference>
<keyword evidence="2" id="KW-0813">Transport</keyword>
<comment type="similarity">
    <text evidence="1">Belongs to the OSBP family.</text>
</comment>
<feature type="region of interest" description="Disordered" evidence="5">
    <location>
        <begin position="179"/>
        <end position="199"/>
    </location>
</feature>
<protein>
    <recommendedName>
        <fullName evidence="6">PH domain-containing protein</fullName>
    </recommendedName>
</protein>